<evidence type="ECO:0000256" key="1">
    <source>
        <dbReference type="SAM" id="MobiDB-lite"/>
    </source>
</evidence>
<sequence length="435" mass="46875">MSPLSTPSRRSFLSAAGAVVFSGLSGCLGQQKYDSEALEAVLEDPVPFVPPGRLPPSGYLGRARDTAERSALSLSDRLSSLPDGVSPDSLPVERASNHVKGGRASLAESTQQQSTDAMRSIREARSTLAEGHGWLDTAVGKFETDALWEQDLDLGRVLARSWPAVEYRATTIPVGIYVAGETETLLLEATSSLESVDRALVGTDSADDEAERYRLFAAARGELSHARAALADANAVIDGQREQVFEGTPSLREPMAGAAATLLERAETDIESVTPVPENHPRVVHEVLDELSVRPPRDVRDALDANRPATALSNLRWRVQRLTARDSVGVDSLSVPESNEALVSSRRAAIDALRQARSNVSGPVEQTCVRQAQFEALRGDRDLENVANEVGRSERRATEFATRGYAHYVAAKHLATAAKPTATRLVQAVENELGR</sequence>
<name>A0A0W1R2I4_9EURY</name>
<comment type="caution">
    <text evidence="2">The sequence shown here is derived from an EMBL/GenBank/DDBJ whole genome shotgun (WGS) entry which is preliminary data.</text>
</comment>
<dbReference type="AlphaFoldDB" id="A0A0W1R2I4"/>
<accession>A0A0W1R2I4</accession>
<dbReference type="InterPro" id="IPR006311">
    <property type="entry name" value="TAT_signal"/>
</dbReference>
<dbReference type="Proteomes" id="UP000053157">
    <property type="component" value="Unassembled WGS sequence"/>
</dbReference>
<evidence type="ECO:0000313" key="2">
    <source>
        <dbReference type="EMBL" id="KTG07502.1"/>
    </source>
</evidence>
<feature type="region of interest" description="Disordered" evidence="1">
    <location>
        <begin position="74"/>
        <end position="119"/>
    </location>
</feature>
<organism evidence="2 3">
    <name type="scientific">Haloferax profundi</name>
    <dbReference type="NCBI Taxonomy" id="1544718"/>
    <lineage>
        <taxon>Archaea</taxon>
        <taxon>Methanobacteriati</taxon>
        <taxon>Methanobacteriota</taxon>
        <taxon>Stenosarchaea group</taxon>
        <taxon>Halobacteria</taxon>
        <taxon>Halobacteriales</taxon>
        <taxon>Haloferacaceae</taxon>
        <taxon>Haloferax</taxon>
    </lineage>
</organism>
<dbReference type="EMBL" id="LOPV01000716">
    <property type="protein sequence ID" value="KTG07502.1"/>
    <property type="molecule type" value="Genomic_DNA"/>
</dbReference>
<feature type="compositionally biased region" description="Polar residues" evidence="1">
    <location>
        <begin position="107"/>
        <end position="117"/>
    </location>
</feature>
<reference evidence="2 3" key="1">
    <citation type="submission" date="2015-12" db="EMBL/GenBank/DDBJ databases">
        <title>Haloferax profundi sp. nov. isolated from the Discovery deep brine-seawater interface in the Red Sea.</title>
        <authorList>
            <person name="Zhang G."/>
            <person name="Stingl U."/>
            <person name="Rashid M."/>
        </authorList>
    </citation>
    <scope>NUCLEOTIDE SEQUENCE [LARGE SCALE GENOMIC DNA]</scope>
    <source>
        <strain evidence="2 3">SB29</strain>
    </source>
</reference>
<dbReference type="PROSITE" id="PS51318">
    <property type="entry name" value="TAT"/>
    <property type="match status" value="1"/>
</dbReference>
<gene>
    <name evidence="2" type="ORF">AUR66_05135</name>
</gene>
<protein>
    <submittedName>
        <fullName evidence="2">Uncharacterized protein</fullName>
    </submittedName>
</protein>
<dbReference type="RefSeq" id="WP_058573889.1">
    <property type="nucleotide sequence ID" value="NZ_LOPV01000716.1"/>
</dbReference>
<proteinExistence type="predicted"/>
<evidence type="ECO:0000313" key="3">
    <source>
        <dbReference type="Proteomes" id="UP000053157"/>
    </source>
</evidence>
<dbReference type="OrthoDB" id="293110at2157"/>
<keyword evidence="3" id="KW-1185">Reference proteome</keyword>